<dbReference type="Gene3D" id="3.90.1200.10">
    <property type="match status" value="1"/>
</dbReference>
<dbReference type="AlphaFoldDB" id="A0A0F3IV52"/>
<comment type="catalytic activity">
    <reaction evidence="8">
        <text>L-homoserine + ATP = O-phospho-L-homoserine + ADP + H(+)</text>
        <dbReference type="Rhea" id="RHEA:13985"/>
        <dbReference type="ChEBI" id="CHEBI:15378"/>
        <dbReference type="ChEBI" id="CHEBI:30616"/>
        <dbReference type="ChEBI" id="CHEBI:57476"/>
        <dbReference type="ChEBI" id="CHEBI:57590"/>
        <dbReference type="ChEBI" id="CHEBI:456216"/>
        <dbReference type="EC" id="2.7.1.39"/>
    </reaction>
</comment>
<dbReference type="CDD" id="cd05153">
    <property type="entry name" value="HomoserineK_II"/>
    <property type="match status" value="1"/>
</dbReference>
<dbReference type="Gene3D" id="3.30.200.20">
    <property type="entry name" value="Phosphorylase Kinase, domain 1"/>
    <property type="match status" value="1"/>
</dbReference>
<proteinExistence type="inferred from homology"/>
<dbReference type="OrthoDB" id="9777460at2"/>
<comment type="similarity">
    <text evidence="7 8">Belongs to the pseudomonas-type ThrB family.</text>
</comment>
<evidence type="ECO:0000256" key="8">
    <source>
        <dbReference type="HAMAP-Rule" id="MF_00301"/>
    </source>
</evidence>
<evidence type="ECO:0000256" key="1">
    <source>
        <dbReference type="ARBA" id="ARBA00022605"/>
    </source>
</evidence>
<dbReference type="RefSeq" id="WP_045775909.1">
    <property type="nucleotide sequence ID" value="NZ_LAJY01000274.1"/>
</dbReference>
<evidence type="ECO:0000256" key="7">
    <source>
        <dbReference type="ARBA" id="ARBA00038240"/>
    </source>
</evidence>
<evidence type="ECO:0000256" key="9">
    <source>
        <dbReference type="NCBIfam" id="TIGR00938"/>
    </source>
</evidence>
<dbReference type="GO" id="GO:0005524">
    <property type="term" value="F:ATP binding"/>
    <property type="evidence" value="ECO:0007669"/>
    <property type="project" value="UniProtKB-KW"/>
</dbReference>
<protein>
    <recommendedName>
        <fullName evidence="8 9">Homoserine kinase</fullName>
        <shortName evidence="8">HK</shortName>
        <shortName evidence="8">HSK</shortName>
        <ecNumber evidence="8 9">2.7.1.39</ecNumber>
    </recommendedName>
</protein>
<dbReference type="PANTHER" id="PTHR21064:SF6">
    <property type="entry name" value="AMINOGLYCOSIDE PHOSPHOTRANSFERASE DOMAIN-CONTAINING PROTEIN"/>
    <property type="match status" value="1"/>
</dbReference>
<keyword evidence="5 8" id="KW-0418">Kinase</keyword>
<dbReference type="InterPro" id="IPR050249">
    <property type="entry name" value="Pseudomonas-type_ThrB"/>
</dbReference>
<evidence type="ECO:0000256" key="5">
    <source>
        <dbReference type="ARBA" id="ARBA00022777"/>
    </source>
</evidence>
<dbReference type="InterPro" id="IPR005280">
    <property type="entry name" value="Homoserine_kinase_II"/>
</dbReference>
<evidence type="ECO:0000256" key="4">
    <source>
        <dbReference type="ARBA" id="ARBA00022741"/>
    </source>
</evidence>
<keyword evidence="12" id="KW-1185">Reference proteome</keyword>
<feature type="domain" description="Aminoglycoside phosphotransferase" evidence="10">
    <location>
        <begin position="29"/>
        <end position="257"/>
    </location>
</feature>
<name>A0A0F3IV52_9PROT</name>
<dbReference type="GO" id="GO:0004413">
    <property type="term" value="F:homoserine kinase activity"/>
    <property type="evidence" value="ECO:0007669"/>
    <property type="project" value="UniProtKB-UniRule"/>
</dbReference>
<evidence type="ECO:0000313" key="11">
    <source>
        <dbReference type="EMBL" id="KJV09489.1"/>
    </source>
</evidence>
<sequence length="323" mass="35835">MAVYTDIPDEELRAFVADYGIGEVTSYMGIAEGVENSNFLINTTEGRYILTLYEKRVNPDDLPFFIGLMDHLAARGLSCPIPLTTETGQRLRVLRDRPAAMVSFLPGVWPRRIVPGHTAELGEALAKLHKAGADFPLRRANSLSVDGWAKLIAATEAQADDVRPGLAAALAEEFASLKAQWPKDLPQGVIHADLFPDNVFFTGDKVSGLIDFYFACTDALAYDLSICLNAWCFEADGSFNITKAMGLLRRYQAVRPLTDAEIKALPILCRGSALRFLLTRLYDWLNRPPGALVKPKDPMEYWAKLRFHQHVSDAVSYGLERVS</sequence>
<dbReference type="InterPro" id="IPR002575">
    <property type="entry name" value="Aminoglycoside_PTrfase"/>
</dbReference>
<dbReference type="HAMAP" id="MF_00301">
    <property type="entry name" value="Homoser_kinase_2"/>
    <property type="match status" value="1"/>
</dbReference>
<keyword evidence="6 8" id="KW-0067">ATP-binding</keyword>
<accession>A0A0F3IV52</accession>
<dbReference type="InterPro" id="IPR011009">
    <property type="entry name" value="Kinase-like_dom_sf"/>
</dbReference>
<keyword evidence="4 8" id="KW-0547">Nucleotide-binding</keyword>
<dbReference type="EC" id="2.7.1.39" evidence="8 9"/>
<dbReference type="NCBIfam" id="NF003558">
    <property type="entry name" value="PRK05231.1"/>
    <property type="match status" value="1"/>
</dbReference>
<organism evidence="11 12">
    <name type="scientific">Elstera litoralis</name>
    <dbReference type="NCBI Taxonomy" id="552518"/>
    <lineage>
        <taxon>Bacteria</taxon>
        <taxon>Pseudomonadati</taxon>
        <taxon>Pseudomonadota</taxon>
        <taxon>Alphaproteobacteria</taxon>
        <taxon>Rhodospirillales</taxon>
        <taxon>Rhodospirillaceae</taxon>
        <taxon>Elstera</taxon>
    </lineage>
</organism>
<keyword evidence="2 8" id="KW-0808">Transferase</keyword>
<gene>
    <name evidence="8" type="primary">thrB</name>
    <name evidence="11" type="ORF">VZ95_11185</name>
</gene>
<dbReference type="PANTHER" id="PTHR21064">
    <property type="entry name" value="AMINOGLYCOSIDE PHOSPHOTRANSFERASE DOMAIN-CONTAINING PROTEIN-RELATED"/>
    <property type="match status" value="1"/>
</dbReference>
<comment type="pathway">
    <text evidence="8">Amino-acid biosynthesis; L-threonine biosynthesis; L-threonine from L-aspartate: step 4/5.</text>
</comment>
<evidence type="ECO:0000256" key="2">
    <source>
        <dbReference type="ARBA" id="ARBA00022679"/>
    </source>
</evidence>
<dbReference type="Pfam" id="PF01636">
    <property type="entry name" value="APH"/>
    <property type="match status" value="1"/>
</dbReference>
<evidence type="ECO:0000256" key="3">
    <source>
        <dbReference type="ARBA" id="ARBA00022697"/>
    </source>
</evidence>
<reference evidence="11 12" key="1">
    <citation type="submission" date="2015-03" db="EMBL/GenBank/DDBJ databases">
        <title>Draft genome sequence of Elstera litoralis.</title>
        <authorList>
            <person name="Rahalkar M.C."/>
            <person name="Dhakephalkar P.K."/>
            <person name="Pore S.D."/>
            <person name="Arora P."/>
            <person name="Kapse N.G."/>
            <person name="Pandit P.S."/>
        </authorList>
    </citation>
    <scope>NUCLEOTIDE SEQUENCE [LARGE SCALE GENOMIC DNA]</scope>
    <source>
        <strain evidence="11 12">Dia-1</strain>
    </source>
</reference>
<keyword evidence="3 8" id="KW-0791">Threonine biosynthesis</keyword>
<dbReference type="Proteomes" id="UP000033774">
    <property type="component" value="Unassembled WGS sequence"/>
</dbReference>
<keyword evidence="1 8" id="KW-0028">Amino-acid biosynthesis</keyword>
<dbReference type="SUPFAM" id="SSF56112">
    <property type="entry name" value="Protein kinase-like (PK-like)"/>
    <property type="match status" value="1"/>
</dbReference>
<dbReference type="UniPathway" id="UPA00050">
    <property type="reaction ID" value="UER00064"/>
</dbReference>
<evidence type="ECO:0000313" key="12">
    <source>
        <dbReference type="Proteomes" id="UP000033774"/>
    </source>
</evidence>
<dbReference type="GO" id="GO:0009088">
    <property type="term" value="P:threonine biosynthetic process"/>
    <property type="evidence" value="ECO:0007669"/>
    <property type="project" value="UniProtKB-UniRule"/>
</dbReference>
<evidence type="ECO:0000259" key="10">
    <source>
        <dbReference type="Pfam" id="PF01636"/>
    </source>
</evidence>
<comment type="caution">
    <text evidence="11">The sequence shown here is derived from an EMBL/GenBank/DDBJ whole genome shotgun (WGS) entry which is preliminary data.</text>
</comment>
<dbReference type="PATRIC" id="fig|552518.3.peg.1727"/>
<evidence type="ECO:0000256" key="6">
    <source>
        <dbReference type="ARBA" id="ARBA00022840"/>
    </source>
</evidence>
<dbReference type="EMBL" id="LAJY01000274">
    <property type="protein sequence ID" value="KJV09489.1"/>
    <property type="molecule type" value="Genomic_DNA"/>
</dbReference>
<dbReference type="NCBIfam" id="TIGR00938">
    <property type="entry name" value="thrB_alt"/>
    <property type="match status" value="1"/>
</dbReference>